<reference evidence="2 3" key="1">
    <citation type="submission" date="2024-03" db="EMBL/GenBank/DDBJ databases">
        <title>Novel species of the genus Variovorax.</title>
        <authorList>
            <person name="Liu Q."/>
            <person name="Xin Y.-H."/>
        </authorList>
    </citation>
    <scope>NUCLEOTIDE SEQUENCE [LARGE SCALE GENOMIC DNA]</scope>
    <source>
        <strain evidence="2 3">KACC 18900</strain>
    </source>
</reference>
<dbReference type="RefSeq" id="WP_340342079.1">
    <property type="nucleotide sequence ID" value="NZ_JBBKZT010000004.1"/>
</dbReference>
<dbReference type="EMBL" id="JBBKZT010000004">
    <property type="protein sequence ID" value="MEJ8846928.1"/>
    <property type="molecule type" value="Genomic_DNA"/>
</dbReference>
<keyword evidence="3" id="KW-1185">Reference proteome</keyword>
<dbReference type="PROSITE" id="PS51257">
    <property type="entry name" value="PROKAR_LIPOPROTEIN"/>
    <property type="match status" value="1"/>
</dbReference>
<keyword evidence="1" id="KW-0732">Signal</keyword>
<comment type="caution">
    <text evidence="2">The sequence shown here is derived from an EMBL/GenBank/DDBJ whole genome shotgun (WGS) entry which is preliminary data.</text>
</comment>
<feature type="chain" id="PRO_5047260493" description="DUF3122 domain-containing protein" evidence="1">
    <location>
        <begin position="24"/>
        <end position="155"/>
    </location>
</feature>
<dbReference type="Proteomes" id="UP001385892">
    <property type="component" value="Unassembled WGS sequence"/>
</dbReference>
<organism evidence="2 3">
    <name type="scientific">Variovorax rhizosphaerae</name>
    <dbReference type="NCBI Taxonomy" id="1836200"/>
    <lineage>
        <taxon>Bacteria</taxon>
        <taxon>Pseudomonadati</taxon>
        <taxon>Pseudomonadota</taxon>
        <taxon>Betaproteobacteria</taxon>
        <taxon>Burkholderiales</taxon>
        <taxon>Comamonadaceae</taxon>
        <taxon>Variovorax</taxon>
    </lineage>
</organism>
<name>A0ABU8WHE9_9BURK</name>
<protein>
    <recommendedName>
        <fullName evidence="4">DUF3122 domain-containing protein</fullName>
    </recommendedName>
</protein>
<accession>A0ABU8WHE9</accession>
<feature type="signal peptide" evidence="1">
    <location>
        <begin position="1"/>
        <end position="23"/>
    </location>
</feature>
<evidence type="ECO:0000256" key="1">
    <source>
        <dbReference type="SAM" id="SignalP"/>
    </source>
</evidence>
<gene>
    <name evidence="2" type="ORF">WKW82_09725</name>
</gene>
<evidence type="ECO:0000313" key="2">
    <source>
        <dbReference type="EMBL" id="MEJ8846928.1"/>
    </source>
</evidence>
<evidence type="ECO:0000313" key="3">
    <source>
        <dbReference type="Proteomes" id="UP001385892"/>
    </source>
</evidence>
<proteinExistence type="predicted"/>
<sequence>MTRWMRGIAFATLLALGCAGTMAATFRVDDTGTVVSQPVTPMRWRQLVPSRNADHTVEGRLNVALRLKLSAWVNRPARIYMVLAPTEGQRLSATWRTQGRLLPGALRGGDRAVVFDGLVRDAFLTETLELSLMADGRLLTRMQSLHFHFEIEVSP</sequence>
<evidence type="ECO:0008006" key="4">
    <source>
        <dbReference type="Google" id="ProtNLM"/>
    </source>
</evidence>